<keyword evidence="1" id="KW-0456">Lyase</keyword>
<gene>
    <name evidence="5" type="ORF">HDCHBGLK_02578</name>
</gene>
<organism evidence="5 6">
    <name type="scientific">Clostridium scindens (strain ATCC 35704 / DSM 5676 / VPI 13733 / 19)</name>
    <dbReference type="NCBI Taxonomy" id="411468"/>
    <lineage>
        <taxon>Bacteria</taxon>
        <taxon>Bacillati</taxon>
        <taxon>Bacillota</taxon>
        <taxon>Clostridia</taxon>
        <taxon>Lachnospirales</taxon>
        <taxon>Lachnospiraceae</taxon>
    </lineage>
</organism>
<dbReference type="GeneID" id="62696774"/>
<dbReference type="OrthoDB" id="158990at2"/>
<name>A0A494WNG7_CLOS5</name>
<evidence type="ECO:0000259" key="4">
    <source>
        <dbReference type="Pfam" id="PF06094"/>
    </source>
</evidence>
<dbReference type="SUPFAM" id="SSF110857">
    <property type="entry name" value="Gamma-glutamyl cyclotransferase-like"/>
    <property type="match status" value="1"/>
</dbReference>
<reference evidence="5 6" key="1">
    <citation type="journal article" date="2019" name="Appl. Environ. Microbiol.">
        <title>Clostridium scindens ATCC 35704: integration of nutritional requirements, the complete genome sequence, and global transcriptional responses to bile acids.</title>
        <authorList>
            <person name="Devendran S."/>
            <person name="Shrestha R."/>
            <person name="Alves J.M.P."/>
            <person name="Wolf P.G."/>
            <person name="Ly L."/>
            <person name="Hernandez A.G."/>
            <person name="Mendez-Garcia C."/>
            <person name="Inboden A."/>
            <person name="Wiley J."/>
            <person name="Paul O."/>
            <person name="Allen A."/>
            <person name="Springer E."/>
            <person name="Wright C.L."/>
            <person name="Fields C.J."/>
            <person name="Daniel S.L."/>
            <person name="Ridlon J.M."/>
        </authorList>
    </citation>
    <scope>NUCLEOTIDE SEQUENCE [LARGE SCALE GENOMIC DNA]</scope>
    <source>
        <strain evidence="5 6">ATCC 35704</strain>
    </source>
</reference>
<proteinExistence type="predicted"/>
<sequence>MKKRYYIAYGSNLNIRQMRMRCPSARLIGTSEIPDYELLFKGSRTGSYLTIEPKKGSRVPVAAWEVTAEDEQALDRYEGFPTFYYKAEMKLPIKGIRSGRIRLRDTFVYIMHENRPFGVPSRFYTATCLEGYRSFGFDETYLLDAIKTSRRMSHERK</sequence>
<evidence type="ECO:0000313" key="5">
    <source>
        <dbReference type="EMBL" id="QBF75169.1"/>
    </source>
</evidence>
<dbReference type="Pfam" id="PF06094">
    <property type="entry name" value="GGACT"/>
    <property type="match status" value="1"/>
</dbReference>
<feature type="domain" description="Gamma-glutamylcyclotransferase AIG2-like" evidence="4">
    <location>
        <begin position="7"/>
        <end position="113"/>
    </location>
</feature>
<dbReference type="Gene3D" id="3.10.490.10">
    <property type="entry name" value="Gamma-glutamyl cyclotransferase-like"/>
    <property type="match status" value="1"/>
</dbReference>
<dbReference type="EMBL" id="CP036170">
    <property type="protein sequence ID" value="QBF75169.1"/>
    <property type="molecule type" value="Genomic_DNA"/>
</dbReference>
<dbReference type="InterPro" id="IPR036568">
    <property type="entry name" value="GGCT-like_sf"/>
</dbReference>
<dbReference type="KEGG" id="csci:HDCHBGLK_02578"/>
<accession>A0A494WNG7</accession>
<keyword evidence="6" id="KW-1185">Reference proteome</keyword>
<dbReference type="AlphaFoldDB" id="A0A494WNG7"/>
<feature type="active site" description="Proton acceptor" evidence="2">
    <location>
        <position position="78"/>
    </location>
</feature>
<feature type="binding site" evidence="3">
    <location>
        <position position="124"/>
    </location>
    <ligand>
        <name>substrate</name>
    </ligand>
</feature>
<protein>
    <recommendedName>
        <fullName evidence="4">Gamma-glutamylcyclotransferase AIG2-like domain-containing protein</fullName>
    </recommendedName>
</protein>
<dbReference type="InterPro" id="IPR013024">
    <property type="entry name" value="GGCT-like"/>
</dbReference>
<dbReference type="InterPro" id="IPR017939">
    <property type="entry name" value="G-Glutamylcylcotransferase"/>
</dbReference>
<dbReference type="CDD" id="cd06661">
    <property type="entry name" value="GGCT_like"/>
    <property type="match status" value="1"/>
</dbReference>
<evidence type="ECO:0000256" key="3">
    <source>
        <dbReference type="PIRSR" id="PIRSR617939-2"/>
    </source>
</evidence>
<dbReference type="RefSeq" id="WP_039909423.1">
    <property type="nucleotide sequence ID" value="NZ_CP036170.1"/>
</dbReference>
<dbReference type="GO" id="GO:0003839">
    <property type="term" value="F:gamma-glutamylcyclotransferase activity"/>
    <property type="evidence" value="ECO:0007669"/>
    <property type="project" value="InterPro"/>
</dbReference>
<evidence type="ECO:0000256" key="1">
    <source>
        <dbReference type="ARBA" id="ARBA00023239"/>
    </source>
</evidence>
<feature type="binding site" evidence="3">
    <location>
        <begin position="6"/>
        <end position="11"/>
    </location>
    <ligand>
        <name>substrate</name>
    </ligand>
</feature>
<evidence type="ECO:0000256" key="2">
    <source>
        <dbReference type="PIRSR" id="PIRSR617939-1"/>
    </source>
</evidence>
<evidence type="ECO:0000313" key="6">
    <source>
        <dbReference type="Proteomes" id="UP000289664"/>
    </source>
</evidence>
<dbReference type="InterPro" id="IPR009288">
    <property type="entry name" value="AIG2-like_dom"/>
</dbReference>
<dbReference type="PANTHER" id="PTHR12935:SF0">
    <property type="entry name" value="GAMMA-GLUTAMYLCYCLOTRANSFERASE"/>
    <property type="match status" value="1"/>
</dbReference>
<dbReference type="PANTHER" id="PTHR12935">
    <property type="entry name" value="GAMMA-GLUTAMYLCYCLOTRANSFERASE"/>
    <property type="match status" value="1"/>
</dbReference>
<dbReference type="Proteomes" id="UP000289664">
    <property type="component" value="Chromosome"/>
</dbReference>